<evidence type="ECO:0000256" key="4">
    <source>
        <dbReference type="ARBA" id="ARBA00022642"/>
    </source>
</evidence>
<comment type="catalytic activity">
    <reaction evidence="9">
        <text>iminosuccinate + dihydroxyacetone phosphate = quinolinate + phosphate + 2 H2O + H(+)</text>
        <dbReference type="Rhea" id="RHEA:25888"/>
        <dbReference type="ChEBI" id="CHEBI:15377"/>
        <dbReference type="ChEBI" id="CHEBI:15378"/>
        <dbReference type="ChEBI" id="CHEBI:29959"/>
        <dbReference type="ChEBI" id="CHEBI:43474"/>
        <dbReference type="ChEBI" id="CHEBI:57642"/>
        <dbReference type="ChEBI" id="CHEBI:77875"/>
        <dbReference type="EC" id="2.5.1.72"/>
    </reaction>
</comment>
<feature type="binding site" evidence="9">
    <location>
        <position position="84"/>
    </location>
    <ligand>
        <name>[4Fe-4S] cluster</name>
        <dbReference type="ChEBI" id="CHEBI:49883"/>
    </ligand>
</feature>
<sequence>MTQIVDEIKKLKEARRAVILAHNYQRGEVQDIADYVGDSFGLSQKAVEADAEVIVFCGVDFMAESAAILNPGRAVLNPAPEAGCPMARMITAADVRKLKEQHPGAEVVCYVNSSAEVKAESDVCCTSSNAIKVVNSLKGAEAVFVPDMNLAAYAQKFTSKKIIPWHGYCPTHHLITAGDVLVAKMEHPGAQVLVHPECRPEVVDLADGVFSTDGMIKYAREATADLIIGTESGLIHRLKKENPRIRYYPLSTYAVCPNMKMTSLVSVRDSLRDMKTQIRVPENIRIRAKKALDRMLEVGR</sequence>
<comment type="similarity">
    <text evidence="9">Belongs to the quinolinate synthase family. Type 2 subfamily.</text>
</comment>
<dbReference type="InterPro" id="IPR036094">
    <property type="entry name" value="NadA_sf"/>
</dbReference>
<keyword evidence="9" id="KW-0963">Cytoplasm</keyword>
<dbReference type="PATRIC" id="fig|304371.9.peg.200"/>
<evidence type="ECO:0000313" key="10">
    <source>
        <dbReference type="EMBL" id="BAI60265.1"/>
    </source>
</evidence>
<keyword evidence="7 9" id="KW-0408">Iron</keyword>
<dbReference type="UniPathway" id="UPA00253">
    <property type="reaction ID" value="UER00327"/>
</dbReference>
<dbReference type="GO" id="GO:0008987">
    <property type="term" value="F:quinolinate synthetase A activity"/>
    <property type="evidence" value="ECO:0007669"/>
    <property type="project" value="UniProtKB-UniRule"/>
</dbReference>
<proteinExistence type="inferred from homology"/>
<dbReference type="AlphaFoldDB" id="D1YUZ3"/>
<dbReference type="SUPFAM" id="SSF142754">
    <property type="entry name" value="NadA-like"/>
    <property type="match status" value="1"/>
</dbReference>
<comment type="pathway">
    <text evidence="1 9">Cofactor biosynthesis; NAD(+) biosynthesis; quinolinate from iminoaspartate: step 1/1.</text>
</comment>
<gene>
    <name evidence="9 10" type="primary">nadA</name>
    <name evidence="10" type="ordered locus">MCP_0193</name>
</gene>
<dbReference type="InterPro" id="IPR023066">
    <property type="entry name" value="Quinolinate_synth_type2"/>
</dbReference>
<dbReference type="OrthoDB" id="5931at2157"/>
<keyword evidence="6 9" id="KW-0479">Metal-binding</keyword>
<name>D1YUZ3_METPS</name>
<accession>D1YUZ3</accession>
<keyword evidence="8 9" id="KW-0411">Iron-sulfur</keyword>
<feature type="binding site" evidence="9">
    <location>
        <position position="256"/>
    </location>
    <ligand>
        <name>[4Fe-4S] cluster</name>
        <dbReference type="ChEBI" id="CHEBI:49883"/>
    </ligand>
</feature>
<dbReference type="GO" id="GO:0034628">
    <property type="term" value="P:'de novo' NAD+ biosynthetic process from L-aspartate"/>
    <property type="evidence" value="ECO:0007669"/>
    <property type="project" value="TreeGrafter"/>
</dbReference>
<reference evidence="10 11" key="2">
    <citation type="journal article" date="2008" name="Int. J. Syst. Evol. Microbiol.">
        <title>Methanocella paludicola gen. nov., sp. nov., a methane-producing archaeon, the first isolate of the lineage 'Rice Cluster I', and proposal of the new archaeal order Methanocellales ord. nov.</title>
        <authorList>
            <person name="Sakai S."/>
            <person name="Imachi H."/>
            <person name="Hanada S."/>
            <person name="Ohashi A."/>
            <person name="Harada H."/>
            <person name="Kamagata Y."/>
        </authorList>
    </citation>
    <scope>NUCLEOTIDE SEQUENCE [LARGE SCALE GENOMIC DNA]</scope>
    <source>
        <strain evidence="11">DSM 17711 / JCM 13418 / NBRC 101707 / SANAE</strain>
    </source>
</reference>
<dbReference type="RefSeq" id="WP_012898945.1">
    <property type="nucleotide sequence ID" value="NC_013665.1"/>
</dbReference>
<reference evidence="10 11" key="1">
    <citation type="journal article" date="2007" name="Appl. Environ. Microbiol.">
        <title>Isolation of key methanogens for global methane emission from rice paddy fields: a novel isolate affiliated with the clone cluster rice cluster I.</title>
        <authorList>
            <person name="Sakai S."/>
            <person name="Imachi H."/>
            <person name="Sekiguchi Y."/>
            <person name="Ohashi A."/>
            <person name="Harada H."/>
            <person name="Kamagata Y."/>
        </authorList>
    </citation>
    <scope>NUCLEOTIDE SEQUENCE [LARGE SCALE GENOMIC DNA]</scope>
    <source>
        <strain evidence="11">DSM 17711 / JCM 13418 / NBRC 101707 / SANAE</strain>
    </source>
</reference>
<dbReference type="PANTHER" id="PTHR30573:SF0">
    <property type="entry name" value="QUINOLINATE SYNTHASE, CHLOROPLASTIC"/>
    <property type="match status" value="1"/>
</dbReference>
<dbReference type="GO" id="GO:0051539">
    <property type="term" value="F:4 iron, 4 sulfur cluster binding"/>
    <property type="evidence" value="ECO:0007669"/>
    <property type="project" value="UniProtKB-KW"/>
</dbReference>
<feature type="binding site" evidence="9">
    <location>
        <position position="169"/>
    </location>
    <ligand>
        <name>[4Fe-4S] cluster</name>
        <dbReference type="ChEBI" id="CHEBI:49883"/>
    </ligand>
</feature>
<evidence type="ECO:0000256" key="1">
    <source>
        <dbReference type="ARBA" id="ARBA00005065"/>
    </source>
</evidence>
<dbReference type="KEGG" id="mpd:MCP_0193"/>
<feature type="binding site" evidence="9">
    <location>
        <position position="212"/>
    </location>
    <ligand>
        <name>iminosuccinate</name>
        <dbReference type="ChEBI" id="CHEBI:77875"/>
    </ligand>
</feature>
<evidence type="ECO:0000256" key="3">
    <source>
        <dbReference type="ARBA" id="ARBA00022485"/>
    </source>
</evidence>
<keyword evidence="5 9" id="KW-0808">Transferase</keyword>
<dbReference type="EC" id="2.5.1.72" evidence="2 9"/>
<feature type="binding site" evidence="9">
    <location>
        <begin position="195"/>
        <end position="197"/>
    </location>
    <ligand>
        <name>iminosuccinate</name>
        <dbReference type="ChEBI" id="CHEBI:77875"/>
    </ligand>
</feature>
<evidence type="ECO:0000256" key="9">
    <source>
        <dbReference type="HAMAP-Rule" id="MF_00568"/>
    </source>
</evidence>
<comment type="subcellular location">
    <subcellularLocation>
        <location evidence="9">Cytoplasm</location>
    </subcellularLocation>
</comment>
<dbReference type="NCBIfam" id="NF006878">
    <property type="entry name" value="PRK09375.1-2"/>
    <property type="match status" value="1"/>
</dbReference>
<dbReference type="InParanoid" id="D1YUZ3"/>
<protein>
    <recommendedName>
        <fullName evidence="2 9">Quinolinate synthase</fullName>
        <ecNumber evidence="2 9">2.5.1.72</ecNumber>
    </recommendedName>
</protein>
<dbReference type="PANTHER" id="PTHR30573">
    <property type="entry name" value="QUINOLINATE SYNTHETASE A"/>
    <property type="match status" value="1"/>
</dbReference>
<evidence type="ECO:0000256" key="6">
    <source>
        <dbReference type="ARBA" id="ARBA00022723"/>
    </source>
</evidence>
<dbReference type="STRING" id="304371.MCP_0193"/>
<dbReference type="Pfam" id="PF02445">
    <property type="entry name" value="NadA"/>
    <property type="match status" value="1"/>
</dbReference>
<dbReference type="EMBL" id="AP011532">
    <property type="protein sequence ID" value="BAI60265.1"/>
    <property type="molecule type" value="Genomic_DNA"/>
</dbReference>
<dbReference type="InterPro" id="IPR003473">
    <property type="entry name" value="NadA"/>
</dbReference>
<keyword evidence="4 9" id="KW-0662">Pyridine nucleotide biosynthesis</keyword>
<feature type="binding site" evidence="9">
    <location>
        <begin position="110"/>
        <end position="112"/>
    </location>
    <ligand>
        <name>iminosuccinate</name>
        <dbReference type="ChEBI" id="CHEBI:77875"/>
    </ligand>
</feature>
<comment type="cofactor">
    <cofactor evidence="9">
        <name>[4Fe-4S] cluster</name>
        <dbReference type="ChEBI" id="CHEBI:49883"/>
    </cofactor>
    <text evidence="9">Binds 1 [4Fe-4S] cluster per subunit.</text>
</comment>
<feature type="binding site" evidence="9">
    <location>
        <position position="39"/>
    </location>
    <ligand>
        <name>iminosuccinate</name>
        <dbReference type="ChEBI" id="CHEBI:77875"/>
    </ligand>
</feature>
<evidence type="ECO:0000313" key="11">
    <source>
        <dbReference type="Proteomes" id="UP000001882"/>
    </source>
</evidence>
<keyword evidence="11" id="KW-1185">Reference proteome</keyword>
<evidence type="ECO:0000256" key="5">
    <source>
        <dbReference type="ARBA" id="ARBA00022679"/>
    </source>
</evidence>
<evidence type="ECO:0000256" key="8">
    <source>
        <dbReference type="ARBA" id="ARBA00023014"/>
    </source>
</evidence>
<evidence type="ECO:0000256" key="7">
    <source>
        <dbReference type="ARBA" id="ARBA00023004"/>
    </source>
</evidence>
<feature type="binding site" evidence="9">
    <location>
        <position position="22"/>
    </location>
    <ligand>
        <name>iminosuccinate</name>
        <dbReference type="ChEBI" id="CHEBI:77875"/>
    </ligand>
</feature>
<evidence type="ECO:0000256" key="2">
    <source>
        <dbReference type="ARBA" id="ARBA00012669"/>
    </source>
</evidence>
<reference evidence="11" key="3">
    <citation type="journal article" date="2011" name="PLoS ONE">
        <title>Genome sequence of a mesophilic hydrogenotrophic methanogen Methanocella paludicola, the first cultivated representative of the order Methanocellales.</title>
        <authorList>
            <person name="Sakai S."/>
            <person name="Takaki Y."/>
            <person name="Shimamura S."/>
            <person name="Sekine M."/>
            <person name="Tajima T."/>
            <person name="Kosugi H."/>
            <person name="Ichikawa N."/>
            <person name="Tasumi E."/>
            <person name="Hiraki A.T."/>
            <person name="Shimizu A."/>
            <person name="Kato Y."/>
            <person name="Nishiko R."/>
            <person name="Mori K."/>
            <person name="Fujita N."/>
            <person name="Imachi H."/>
            <person name="Takai K."/>
        </authorList>
    </citation>
    <scope>NUCLEOTIDE SEQUENCE [LARGE SCALE GENOMIC DNA]</scope>
    <source>
        <strain evidence="11">DSM 17711 / JCM 13418 / NBRC 101707 / SANAE</strain>
    </source>
</reference>
<dbReference type="NCBIfam" id="TIGR00550">
    <property type="entry name" value="nadA"/>
    <property type="match status" value="1"/>
</dbReference>
<dbReference type="HAMAP" id="MF_00568">
    <property type="entry name" value="NadA_type2"/>
    <property type="match status" value="1"/>
</dbReference>
<dbReference type="GO" id="GO:0005737">
    <property type="term" value="C:cytoplasm"/>
    <property type="evidence" value="ECO:0007669"/>
    <property type="project" value="UniProtKB-SubCell"/>
</dbReference>
<comment type="function">
    <text evidence="9">Catalyzes the condensation of iminoaspartate with dihydroxyacetone phosphate to form quinolinate.</text>
</comment>
<dbReference type="FunCoup" id="D1YUZ3">
    <property type="interactions" value="79"/>
</dbReference>
<dbReference type="Gene3D" id="3.40.50.10800">
    <property type="entry name" value="NadA-like"/>
    <property type="match status" value="3"/>
</dbReference>
<keyword evidence="3 9" id="KW-0004">4Fe-4S</keyword>
<dbReference type="Proteomes" id="UP000001882">
    <property type="component" value="Chromosome"/>
</dbReference>
<dbReference type="eggNOG" id="arCOG04459">
    <property type="taxonomic scope" value="Archaea"/>
</dbReference>
<dbReference type="GeneID" id="8680341"/>
<organism evidence="10 11">
    <name type="scientific">Methanocella paludicola (strain DSM 17711 / JCM 13418 / NBRC 101707 / SANAE)</name>
    <dbReference type="NCBI Taxonomy" id="304371"/>
    <lineage>
        <taxon>Archaea</taxon>
        <taxon>Methanobacteriati</taxon>
        <taxon>Methanobacteriota</taxon>
        <taxon>Stenosarchaea group</taxon>
        <taxon>Methanomicrobia</taxon>
        <taxon>Methanocellales</taxon>
        <taxon>Methanocellaceae</taxon>
        <taxon>Methanocella</taxon>
    </lineage>
</organism>
<dbReference type="GO" id="GO:0046872">
    <property type="term" value="F:metal ion binding"/>
    <property type="evidence" value="ECO:0007669"/>
    <property type="project" value="UniProtKB-KW"/>
</dbReference>
<feature type="binding site" evidence="9">
    <location>
        <position position="127"/>
    </location>
    <ligand>
        <name>iminosuccinate</name>
        <dbReference type="ChEBI" id="CHEBI:77875"/>
    </ligand>
</feature>